<name>A0ABR2LNT9_9ASPA</name>
<keyword evidence="2" id="KW-0602">Photosynthesis</keyword>
<dbReference type="EMBL" id="JBBWWR010000017">
    <property type="protein sequence ID" value="KAK8945593.1"/>
    <property type="molecule type" value="Genomic_DNA"/>
</dbReference>
<keyword evidence="1" id="KW-0674">Reaction center</keyword>
<dbReference type="NCBIfam" id="NF002722">
    <property type="entry name" value="PRK02565.1"/>
    <property type="match status" value="1"/>
</dbReference>
<dbReference type="SUPFAM" id="SSF161021">
    <property type="entry name" value="Photosystem II reaction center protein J, PsbJ"/>
    <property type="match status" value="1"/>
</dbReference>
<evidence type="ECO:0000256" key="4">
    <source>
        <dbReference type="ARBA" id="ARBA00022989"/>
    </source>
</evidence>
<feature type="transmembrane region" description="Helical" evidence="7">
    <location>
        <begin position="27"/>
        <end position="49"/>
    </location>
</feature>
<dbReference type="PANTHER" id="PTHR34812:SF3">
    <property type="entry name" value="PHOTOSYSTEM II REACTION CENTER PROTEIN J"/>
    <property type="match status" value="1"/>
</dbReference>
<reference evidence="8 9" key="1">
    <citation type="journal article" date="2022" name="Nat. Plants">
        <title>Genomes of leafy and leafless Platanthera orchids illuminate the evolution of mycoheterotrophy.</title>
        <authorList>
            <person name="Li M.H."/>
            <person name="Liu K.W."/>
            <person name="Li Z."/>
            <person name="Lu H.C."/>
            <person name="Ye Q.L."/>
            <person name="Zhang D."/>
            <person name="Wang J.Y."/>
            <person name="Li Y.F."/>
            <person name="Zhong Z.M."/>
            <person name="Liu X."/>
            <person name="Yu X."/>
            <person name="Liu D.K."/>
            <person name="Tu X.D."/>
            <person name="Liu B."/>
            <person name="Hao Y."/>
            <person name="Liao X.Y."/>
            <person name="Jiang Y.T."/>
            <person name="Sun W.H."/>
            <person name="Chen J."/>
            <person name="Chen Y.Q."/>
            <person name="Ai Y."/>
            <person name="Zhai J.W."/>
            <person name="Wu S.S."/>
            <person name="Zhou Z."/>
            <person name="Hsiao Y.Y."/>
            <person name="Wu W.L."/>
            <person name="Chen Y.Y."/>
            <person name="Lin Y.F."/>
            <person name="Hsu J.L."/>
            <person name="Li C.Y."/>
            <person name="Wang Z.W."/>
            <person name="Zhao X."/>
            <person name="Zhong W.Y."/>
            <person name="Ma X.K."/>
            <person name="Ma L."/>
            <person name="Huang J."/>
            <person name="Chen G.Z."/>
            <person name="Huang M.Z."/>
            <person name="Huang L."/>
            <person name="Peng D.H."/>
            <person name="Luo Y.B."/>
            <person name="Zou S.Q."/>
            <person name="Chen S.P."/>
            <person name="Lan S."/>
            <person name="Tsai W.C."/>
            <person name="Van de Peer Y."/>
            <person name="Liu Z.J."/>
        </authorList>
    </citation>
    <scope>NUCLEOTIDE SEQUENCE [LARGE SCALE GENOMIC DNA]</scope>
    <source>
        <strain evidence="8">Lor288</strain>
    </source>
</reference>
<dbReference type="HAMAP" id="MF_01305">
    <property type="entry name" value="PSII_PsbJ"/>
    <property type="match status" value="1"/>
</dbReference>
<dbReference type="Proteomes" id="UP001412067">
    <property type="component" value="Unassembled WGS sequence"/>
</dbReference>
<proteinExistence type="inferred from homology"/>
<organism evidence="8 9">
    <name type="scientific">Platanthera guangdongensis</name>
    <dbReference type="NCBI Taxonomy" id="2320717"/>
    <lineage>
        <taxon>Eukaryota</taxon>
        <taxon>Viridiplantae</taxon>
        <taxon>Streptophyta</taxon>
        <taxon>Embryophyta</taxon>
        <taxon>Tracheophyta</taxon>
        <taxon>Spermatophyta</taxon>
        <taxon>Magnoliopsida</taxon>
        <taxon>Liliopsida</taxon>
        <taxon>Asparagales</taxon>
        <taxon>Orchidaceae</taxon>
        <taxon>Orchidoideae</taxon>
        <taxon>Orchideae</taxon>
        <taxon>Orchidinae</taxon>
        <taxon>Platanthera</taxon>
    </lineage>
</organism>
<keyword evidence="4 7" id="KW-1133">Transmembrane helix</keyword>
<evidence type="ECO:0000256" key="1">
    <source>
        <dbReference type="ARBA" id="ARBA00022469"/>
    </source>
</evidence>
<evidence type="ECO:0000313" key="8">
    <source>
        <dbReference type="EMBL" id="KAK8945593.1"/>
    </source>
</evidence>
<dbReference type="PANTHER" id="PTHR34812">
    <property type="entry name" value="PHOTOSYSTEM II REACTION CENTER PROTEIN J"/>
    <property type="match status" value="1"/>
</dbReference>
<dbReference type="InterPro" id="IPR002682">
    <property type="entry name" value="PSII_PsbJ"/>
</dbReference>
<evidence type="ECO:0000256" key="7">
    <source>
        <dbReference type="SAM" id="Phobius"/>
    </source>
</evidence>
<dbReference type="Pfam" id="PF01788">
    <property type="entry name" value="PsbJ"/>
    <property type="match status" value="1"/>
</dbReference>
<evidence type="ECO:0000256" key="5">
    <source>
        <dbReference type="ARBA" id="ARBA00023136"/>
    </source>
</evidence>
<keyword evidence="6" id="KW-0604">Photosystem II</keyword>
<protein>
    <submittedName>
        <fullName evidence="8">Photosystem II reaction center protein J</fullName>
    </submittedName>
</protein>
<keyword evidence="5 7" id="KW-0472">Membrane</keyword>
<evidence type="ECO:0000313" key="9">
    <source>
        <dbReference type="Proteomes" id="UP001412067"/>
    </source>
</evidence>
<sequence>MFLEVLGQMSISQRADKGEMTNTTGRIPLWLIGTVTGILMINLIDIFFYGSYSGLGSSL</sequence>
<comment type="caution">
    <text evidence="8">The sequence shown here is derived from an EMBL/GenBank/DDBJ whole genome shotgun (WGS) entry which is preliminary data.</text>
</comment>
<keyword evidence="9" id="KW-1185">Reference proteome</keyword>
<keyword evidence="3 7" id="KW-0812">Transmembrane</keyword>
<dbReference type="Gene3D" id="6.10.250.2070">
    <property type="match status" value="1"/>
</dbReference>
<gene>
    <name evidence="8" type="primary">psbJ</name>
    <name evidence="8" type="ORF">KSP40_PGU022024</name>
</gene>
<dbReference type="InterPro" id="IPR037267">
    <property type="entry name" value="PSII_PsbJ_sf"/>
</dbReference>
<evidence type="ECO:0000256" key="3">
    <source>
        <dbReference type="ARBA" id="ARBA00022692"/>
    </source>
</evidence>
<evidence type="ECO:0000256" key="6">
    <source>
        <dbReference type="ARBA" id="ARBA00023276"/>
    </source>
</evidence>
<accession>A0ABR2LNT9</accession>
<evidence type="ECO:0000256" key="2">
    <source>
        <dbReference type="ARBA" id="ARBA00022531"/>
    </source>
</evidence>